<dbReference type="GO" id="GO:0019825">
    <property type="term" value="F:oxygen binding"/>
    <property type="evidence" value="ECO:0007669"/>
    <property type="project" value="InterPro"/>
</dbReference>
<dbReference type="PANTHER" id="PTHR32089:SF112">
    <property type="entry name" value="LYSOZYME-LIKE PROTEIN-RELATED"/>
    <property type="match status" value="1"/>
</dbReference>
<keyword evidence="2" id="KW-1003">Cell membrane</keyword>
<dbReference type="Gene3D" id="1.10.287.950">
    <property type="entry name" value="Methyl-accepting chemotaxis protein"/>
    <property type="match status" value="1"/>
</dbReference>
<organism evidence="8 9">
    <name type="scientific">Caldibacillus thermoamylovorans</name>
    <dbReference type="NCBI Taxonomy" id="35841"/>
    <lineage>
        <taxon>Bacteria</taxon>
        <taxon>Bacillati</taxon>
        <taxon>Bacillota</taxon>
        <taxon>Bacilli</taxon>
        <taxon>Bacillales</taxon>
        <taxon>Bacillaceae</taxon>
        <taxon>Caldibacillus</taxon>
    </lineage>
</organism>
<dbReference type="EMBL" id="CCRF01000067">
    <property type="protein sequence ID" value="CEE02250.1"/>
    <property type="molecule type" value="Genomic_DNA"/>
</dbReference>
<dbReference type="Gene3D" id="1.20.120.30">
    <property type="entry name" value="Aspartate receptor, ligand-binding domain"/>
    <property type="match status" value="1"/>
</dbReference>
<dbReference type="InterPro" id="IPR000727">
    <property type="entry name" value="T_SNARE_dom"/>
</dbReference>
<keyword evidence="9" id="KW-1185">Reference proteome</keyword>
<protein>
    <submittedName>
        <fullName evidence="8">Methyl-accepting chemotaxis protein</fullName>
    </submittedName>
</protein>
<dbReference type="CDD" id="cd01068">
    <property type="entry name" value="globin_sensor"/>
    <property type="match status" value="1"/>
</dbReference>
<dbReference type="GO" id="GO:0006935">
    <property type="term" value="P:chemotaxis"/>
    <property type="evidence" value="ECO:0007669"/>
    <property type="project" value="InterPro"/>
</dbReference>
<dbReference type="SUPFAM" id="SSF46458">
    <property type="entry name" value="Globin-like"/>
    <property type="match status" value="1"/>
</dbReference>
<dbReference type="Proteomes" id="UP000040576">
    <property type="component" value="Unassembled WGS sequence"/>
</dbReference>
<dbReference type="InterPro" id="IPR004090">
    <property type="entry name" value="Chemotax_Me-accpt_rcpt"/>
</dbReference>
<evidence type="ECO:0000259" key="6">
    <source>
        <dbReference type="PROSITE" id="PS50111"/>
    </source>
</evidence>
<evidence type="ECO:0000313" key="8">
    <source>
        <dbReference type="EMBL" id="CEE02250.1"/>
    </source>
</evidence>
<evidence type="ECO:0000256" key="1">
    <source>
        <dbReference type="ARBA" id="ARBA00004429"/>
    </source>
</evidence>
<feature type="domain" description="T-SNARE coiled-coil homology" evidence="7">
    <location>
        <begin position="350"/>
        <end position="412"/>
    </location>
</feature>
<dbReference type="GO" id="GO:0020037">
    <property type="term" value="F:heme binding"/>
    <property type="evidence" value="ECO:0007669"/>
    <property type="project" value="InterPro"/>
</dbReference>
<evidence type="ECO:0000313" key="9">
    <source>
        <dbReference type="Proteomes" id="UP000040576"/>
    </source>
</evidence>
<comment type="similarity">
    <text evidence="4">Belongs to the methyl-accepting chemotaxis (MCP) protein family.</text>
</comment>
<dbReference type="PRINTS" id="PR00260">
    <property type="entry name" value="CHEMTRNSDUCR"/>
</dbReference>
<dbReference type="InterPro" id="IPR039379">
    <property type="entry name" value="Protoglobin_sensor_dom"/>
</dbReference>
<evidence type="ECO:0000256" key="3">
    <source>
        <dbReference type="ARBA" id="ARBA00023224"/>
    </source>
</evidence>
<dbReference type="SUPFAM" id="SSF58104">
    <property type="entry name" value="Methyl-accepting chemotaxis protein (MCP) signaling domain"/>
    <property type="match status" value="1"/>
</dbReference>
<sequence>MKATVLKVTKGSDIRGKQMSIFMKKTKTWRDYLNFSQSTDISQVGERAKERLVFLGINLETVNHVRQASQILLPYKDEIVNQFYDRLLAVDHLKKMINEYSTVERLQQTLGKYLEQFLCAEIDQEYIMTRIMVGKTHSRIHLTAEHFISAHHFLIQFMTSILMEKLHQKPDQMIQMVLAIQKLAAFDQQLIVEVYMEETVKTFLFGVSDMLNQTTQLDTTKKLILSMDRQKEESYSVSAATEEMSSSIQEVADNSVKVAEGTEQAVQSADQSKVVIDGALDDISQVGQVYRQVIEQVNQLGHEIKQTQAVVKIIREIADQTNLLALNAGIEAARAGEQGRGFAVVASEVRKLAEHTKEQITQITSNMDSLRKVSTDVIQQIKHTGELVERTVTEAQHTRDVITQIISRMKEISQATSHIAAMTEEQAAVVTEIADRNTVIYDHSSQTQEVAKDTAKIIYDLSMKMDQYRLSFFDINVKLSSIDMIRVAKTDHLLWKWKIYNMLLGIQTIDPEQISSHEACRLGKWYYGDLPPFVKENSAYKELEEPHKDVHRFAKIAAEEYAKGNIHGTEQALQQLEQASNKVIHLLSKLESVLSSK</sequence>
<gene>
    <name evidence="8" type="ORF">BT1A1_2432</name>
</gene>
<dbReference type="Pfam" id="PF11563">
    <property type="entry name" value="Protoglobin"/>
    <property type="match status" value="1"/>
</dbReference>
<dbReference type="Gene3D" id="1.10.490.10">
    <property type="entry name" value="Globins"/>
    <property type="match status" value="1"/>
</dbReference>
<dbReference type="PANTHER" id="PTHR32089">
    <property type="entry name" value="METHYL-ACCEPTING CHEMOTAXIS PROTEIN MCPB"/>
    <property type="match status" value="1"/>
</dbReference>
<proteinExistence type="inferred from homology"/>
<dbReference type="GO" id="GO:0005886">
    <property type="term" value="C:plasma membrane"/>
    <property type="evidence" value="ECO:0007669"/>
    <property type="project" value="UniProtKB-SubCell"/>
</dbReference>
<evidence type="ECO:0000256" key="2">
    <source>
        <dbReference type="ARBA" id="ARBA00022519"/>
    </source>
</evidence>
<dbReference type="InterPro" id="IPR044398">
    <property type="entry name" value="Globin-sensor_dom"/>
</dbReference>
<feature type="domain" description="Methyl-accepting transducer" evidence="6">
    <location>
        <begin position="228"/>
        <end position="441"/>
    </location>
</feature>
<dbReference type="InterPro" id="IPR025991">
    <property type="entry name" value="Chemoreceptor_zinc-bind_dom"/>
</dbReference>
<dbReference type="CDD" id="cd11386">
    <property type="entry name" value="MCP_signal"/>
    <property type="match status" value="1"/>
</dbReference>
<keyword evidence="3 5" id="KW-0807">Transducer</keyword>
<dbReference type="InterPro" id="IPR004089">
    <property type="entry name" value="MCPsignal_dom"/>
</dbReference>
<dbReference type="GO" id="GO:0007165">
    <property type="term" value="P:signal transduction"/>
    <property type="evidence" value="ECO:0007669"/>
    <property type="project" value="UniProtKB-KW"/>
</dbReference>
<name>A0A090J308_9BACI</name>
<dbReference type="SMART" id="SM00283">
    <property type="entry name" value="MA"/>
    <property type="match status" value="1"/>
</dbReference>
<evidence type="ECO:0000259" key="7">
    <source>
        <dbReference type="PROSITE" id="PS50192"/>
    </source>
</evidence>
<reference evidence="8 9" key="1">
    <citation type="submission" date="2014-07" db="EMBL/GenBank/DDBJ databases">
        <authorList>
            <person name="Wibberg Daniel"/>
        </authorList>
    </citation>
    <scope>NUCLEOTIDE SEQUENCE [LARGE SCALE GENOMIC DNA]</scope>
</reference>
<comment type="subcellular location">
    <subcellularLocation>
        <location evidence="1">Cell inner membrane</location>
        <topology evidence="1">Multi-pass membrane protein</topology>
    </subcellularLocation>
</comment>
<dbReference type="PROSITE" id="PS50111">
    <property type="entry name" value="CHEMOTAXIS_TRANSDUC_2"/>
    <property type="match status" value="1"/>
</dbReference>
<dbReference type="AlphaFoldDB" id="A0A090J308"/>
<keyword evidence="2" id="KW-0997">Cell inner membrane</keyword>
<accession>A0A090J308</accession>
<dbReference type="Pfam" id="PF13682">
    <property type="entry name" value="CZB"/>
    <property type="match status" value="1"/>
</dbReference>
<evidence type="ECO:0000256" key="4">
    <source>
        <dbReference type="ARBA" id="ARBA00029447"/>
    </source>
</evidence>
<dbReference type="GO" id="GO:0004888">
    <property type="term" value="F:transmembrane signaling receptor activity"/>
    <property type="evidence" value="ECO:0007669"/>
    <property type="project" value="InterPro"/>
</dbReference>
<dbReference type="PROSITE" id="PS50192">
    <property type="entry name" value="T_SNARE"/>
    <property type="match status" value="1"/>
</dbReference>
<dbReference type="InterPro" id="IPR009050">
    <property type="entry name" value="Globin-like_sf"/>
</dbReference>
<dbReference type="InterPro" id="IPR012292">
    <property type="entry name" value="Globin/Proto"/>
</dbReference>
<evidence type="ECO:0000256" key="5">
    <source>
        <dbReference type="PROSITE-ProRule" id="PRU00284"/>
    </source>
</evidence>
<dbReference type="Pfam" id="PF00015">
    <property type="entry name" value="MCPsignal"/>
    <property type="match status" value="1"/>
</dbReference>
<keyword evidence="2" id="KW-0472">Membrane</keyword>